<reference evidence="4" key="1">
    <citation type="submission" date="2015-09" db="EMBL/GenBank/DDBJ databases">
        <title>Complete sequence of Algoriphagus sp. M8-2.</title>
        <authorList>
            <person name="Shintani M."/>
        </authorList>
    </citation>
    <scope>NUCLEOTIDE SEQUENCE [LARGE SCALE GENOMIC DNA]</scope>
    <source>
        <strain evidence="4">M8-2</strain>
    </source>
</reference>
<keyword evidence="1" id="KW-0472">Membrane</keyword>
<reference evidence="3 4" key="2">
    <citation type="journal article" date="2016" name="Genome Announc.">
        <title>Complete Genome Sequence of Algoriphagus sp. Strain M8-2, Isolated from a Brackish Lake.</title>
        <authorList>
            <person name="Muraguchi Y."/>
            <person name="Kushimoto K."/>
            <person name="Ohtsubo Y."/>
            <person name="Suzuki T."/>
            <person name="Dohra H."/>
            <person name="Kimbara K."/>
            <person name="Shintani M."/>
        </authorList>
    </citation>
    <scope>NUCLEOTIDE SEQUENCE [LARGE SCALE GENOMIC DNA]</scope>
    <source>
        <strain evidence="3 4">M8-2</strain>
    </source>
</reference>
<dbReference type="Proteomes" id="UP000073816">
    <property type="component" value="Chromosome"/>
</dbReference>
<dbReference type="STRING" id="1727163.AO498_00205"/>
<dbReference type="InterPro" id="IPR010559">
    <property type="entry name" value="Sig_transdc_His_kin_internal"/>
</dbReference>
<feature type="domain" description="Signal transduction histidine kinase internal region" evidence="2">
    <location>
        <begin position="157"/>
        <end position="236"/>
    </location>
</feature>
<dbReference type="GO" id="GO:0000155">
    <property type="term" value="F:phosphorelay sensor kinase activity"/>
    <property type="evidence" value="ECO:0007669"/>
    <property type="project" value="InterPro"/>
</dbReference>
<dbReference type="AlphaFoldDB" id="A0A142EI40"/>
<evidence type="ECO:0000313" key="4">
    <source>
        <dbReference type="Proteomes" id="UP000073816"/>
    </source>
</evidence>
<evidence type="ECO:0000259" key="2">
    <source>
        <dbReference type="Pfam" id="PF06580"/>
    </source>
</evidence>
<feature type="transmembrane region" description="Helical" evidence="1">
    <location>
        <begin position="12"/>
        <end position="31"/>
    </location>
</feature>
<sequence>MLFNAFSNPNLGKLILPGAGIIWLSGTFFLLDSSGIESEIALTDGFFFSLLFVGGIWILDRVFGLFSPKGKNLWLVFLVPVALSSLSIWTHQFLLKWWFEEETVYWELLENSRNLRWMVLGLADQLIAFLALAVSKIEQQEELNKREAKMLQLSKDAELAQLRQQLQPHFLFNSLNSINALVVAQPEKAREMVILLSDFLRGTIRKDTTTKISLQEELDYLRMYLEIEKVRFGHRLQVSMTINEKVLGAKIPPLLIQPLLENAIKYGLYGVTGEVGIDLSAHEQEKYLIVRISNPYDSEVTTEAGTGFGLSSVERRLYLLFGRNDLLKKEHSDGRFSVELKIPQFQ</sequence>
<evidence type="ECO:0000256" key="1">
    <source>
        <dbReference type="SAM" id="Phobius"/>
    </source>
</evidence>
<dbReference type="Pfam" id="PF06580">
    <property type="entry name" value="His_kinase"/>
    <property type="match status" value="1"/>
</dbReference>
<gene>
    <name evidence="3" type="ORF">AO498_00205</name>
</gene>
<keyword evidence="3" id="KW-0808">Transferase</keyword>
<dbReference type="Gene3D" id="3.30.565.10">
    <property type="entry name" value="Histidine kinase-like ATPase, C-terminal domain"/>
    <property type="match status" value="1"/>
</dbReference>
<keyword evidence="4" id="KW-1185">Reference proteome</keyword>
<keyword evidence="1" id="KW-1133">Transmembrane helix</keyword>
<dbReference type="InterPro" id="IPR036890">
    <property type="entry name" value="HATPase_C_sf"/>
</dbReference>
<feature type="transmembrane region" description="Helical" evidence="1">
    <location>
        <begin position="73"/>
        <end position="95"/>
    </location>
</feature>
<organism evidence="3 4">
    <name type="scientific">Algoriphagus sanaruensis</name>
    <dbReference type="NCBI Taxonomy" id="1727163"/>
    <lineage>
        <taxon>Bacteria</taxon>
        <taxon>Pseudomonadati</taxon>
        <taxon>Bacteroidota</taxon>
        <taxon>Cytophagia</taxon>
        <taxon>Cytophagales</taxon>
        <taxon>Cyclobacteriaceae</taxon>
        <taxon>Algoriphagus</taxon>
    </lineage>
</organism>
<dbReference type="RefSeq" id="WP_236778622.1">
    <property type="nucleotide sequence ID" value="NZ_CP012836.1"/>
</dbReference>
<dbReference type="GO" id="GO:0016020">
    <property type="term" value="C:membrane"/>
    <property type="evidence" value="ECO:0007669"/>
    <property type="project" value="InterPro"/>
</dbReference>
<dbReference type="KEGG" id="alm:AO498_00205"/>
<keyword evidence="1" id="KW-0812">Transmembrane</keyword>
<protein>
    <submittedName>
        <fullName evidence="3">Histidine kinase</fullName>
    </submittedName>
</protein>
<dbReference type="PANTHER" id="PTHR34220:SF7">
    <property type="entry name" value="SENSOR HISTIDINE KINASE YPDA"/>
    <property type="match status" value="1"/>
</dbReference>
<dbReference type="PANTHER" id="PTHR34220">
    <property type="entry name" value="SENSOR HISTIDINE KINASE YPDA"/>
    <property type="match status" value="1"/>
</dbReference>
<proteinExistence type="predicted"/>
<keyword evidence="3" id="KW-0418">Kinase</keyword>
<dbReference type="SUPFAM" id="SSF55874">
    <property type="entry name" value="ATPase domain of HSP90 chaperone/DNA topoisomerase II/histidine kinase"/>
    <property type="match status" value="1"/>
</dbReference>
<name>A0A142EI40_9BACT</name>
<dbReference type="PATRIC" id="fig|1727163.4.peg.44"/>
<dbReference type="InterPro" id="IPR050640">
    <property type="entry name" value="Bact_2-comp_sensor_kinase"/>
</dbReference>
<evidence type="ECO:0000313" key="3">
    <source>
        <dbReference type="EMBL" id="AMQ54795.1"/>
    </source>
</evidence>
<feature type="transmembrane region" description="Helical" evidence="1">
    <location>
        <begin position="46"/>
        <end position="66"/>
    </location>
</feature>
<accession>A0A142EI40</accession>
<dbReference type="EMBL" id="CP012836">
    <property type="protein sequence ID" value="AMQ54795.1"/>
    <property type="molecule type" value="Genomic_DNA"/>
</dbReference>